<name>A0AA88S6I6_9ASTE</name>
<dbReference type="AlphaFoldDB" id="A0AA88S6I6"/>
<keyword evidence="3" id="KW-1185">Reference proteome</keyword>
<dbReference type="EMBL" id="JAVXUP010004479">
    <property type="protein sequence ID" value="KAK2997058.1"/>
    <property type="molecule type" value="Genomic_DNA"/>
</dbReference>
<evidence type="ECO:0000313" key="3">
    <source>
        <dbReference type="Proteomes" id="UP001188597"/>
    </source>
</evidence>
<sequence>MCKRAIMGGAIVTPSPRVDEPKLKEFGGKRDAKELHNFIWHMERYLEGASVTDEKAKVQTDASEFAIGGVLMQEGHPIAFESRKLNDTERSPNQLHIGRYNSVILKARGEVLGATKDHSEQPRPKVYKHVLDGANQTPWLGATLLDELSPPNKWAYRKGERSTLLLYVALFYCQPNGLGKTFGRGAVFVQIDEERGHKPKSCRDCHRATAAHSLRISRRLQEEKSFGNASG</sequence>
<evidence type="ECO:0000259" key="1">
    <source>
        <dbReference type="Pfam" id="PF17919"/>
    </source>
</evidence>
<gene>
    <name evidence="2" type="ORF">RJ639_024707</name>
</gene>
<dbReference type="InterPro" id="IPR041577">
    <property type="entry name" value="RT_RNaseH_2"/>
</dbReference>
<protein>
    <recommendedName>
        <fullName evidence="1">Reverse transcriptase/retrotransposon-derived protein RNase H-like domain-containing protein</fullName>
    </recommendedName>
</protein>
<comment type="caution">
    <text evidence="2">The sequence shown here is derived from an EMBL/GenBank/DDBJ whole genome shotgun (WGS) entry which is preliminary data.</text>
</comment>
<feature type="domain" description="Reverse transcriptase/retrotransposon-derived protein RNase H-like" evidence="1">
    <location>
        <begin position="53"/>
        <end position="92"/>
    </location>
</feature>
<dbReference type="InterPro" id="IPR043502">
    <property type="entry name" value="DNA/RNA_pol_sf"/>
</dbReference>
<dbReference type="SUPFAM" id="SSF56672">
    <property type="entry name" value="DNA/RNA polymerases"/>
    <property type="match status" value="1"/>
</dbReference>
<accession>A0AA88S6I6</accession>
<dbReference type="Pfam" id="PF17919">
    <property type="entry name" value="RT_RNaseH_2"/>
    <property type="match status" value="1"/>
</dbReference>
<proteinExistence type="predicted"/>
<dbReference type="Proteomes" id="UP001188597">
    <property type="component" value="Unassembled WGS sequence"/>
</dbReference>
<organism evidence="2 3">
    <name type="scientific">Escallonia herrerae</name>
    <dbReference type="NCBI Taxonomy" id="1293975"/>
    <lineage>
        <taxon>Eukaryota</taxon>
        <taxon>Viridiplantae</taxon>
        <taxon>Streptophyta</taxon>
        <taxon>Embryophyta</taxon>
        <taxon>Tracheophyta</taxon>
        <taxon>Spermatophyta</taxon>
        <taxon>Magnoliopsida</taxon>
        <taxon>eudicotyledons</taxon>
        <taxon>Gunneridae</taxon>
        <taxon>Pentapetalae</taxon>
        <taxon>asterids</taxon>
        <taxon>campanulids</taxon>
        <taxon>Escalloniales</taxon>
        <taxon>Escalloniaceae</taxon>
        <taxon>Escallonia</taxon>
    </lineage>
</organism>
<reference evidence="2" key="1">
    <citation type="submission" date="2022-12" db="EMBL/GenBank/DDBJ databases">
        <title>Draft genome assemblies for two species of Escallonia (Escalloniales).</title>
        <authorList>
            <person name="Chanderbali A."/>
            <person name="Dervinis C."/>
            <person name="Anghel I."/>
            <person name="Soltis D."/>
            <person name="Soltis P."/>
            <person name="Zapata F."/>
        </authorList>
    </citation>
    <scope>NUCLEOTIDE SEQUENCE</scope>
    <source>
        <strain evidence="2">UCBG64.0493</strain>
        <tissue evidence="2">Leaf</tissue>
    </source>
</reference>
<evidence type="ECO:0000313" key="2">
    <source>
        <dbReference type="EMBL" id="KAK2997058.1"/>
    </source>
</evidence>